<dbReference type="InterPro" id="IPR050261">
    <property type="entry name" value="FrsA_esterase"/>
</dbReference>
<evidence type="ECO:0000313" key="2">
    <source>
        <dbReference type="EMBL" id="MBC2846851.1"/>
    </source>
</evidence>
<keyword evidence="3" id="KW-1185">Reference proteome</keyword>
<proteinExistence type="predicted"/>
<dbReference type="InterPro" id="IPR029058">
    <property type="entry name" value="AB_hydrolase_fold"/>
</dbReference>
<dbReference type="PANTHER" id="PTHR22946:SF9">
    <property type="entry name" value="POLYKETIDE TRANSFERASE AF380"/>
    <property type="match status" value="1"/>
</dbReference>
<dbReference type="Gene3D" id="3.40.50.1820">
    <property type="entry name" value="alpha/beta hydrolase"/>
    <property type="match status" value="1"/>
</dbReference>
<evidence type="ECO:0008006" key="4">
    <source>
        <dbReference type="Google" id="ProtNLM"/>
    </source>
</evidence>
<name>A0A842IV52_9FLAO</name>
<keyword evidence="1" id="KW-0378">Hydrolase</keyword>
<organism evidence="2 3">
    <name type="scientific">Winogradskyella flava</name>
    <dbReference type="NCBI Taxonomy" id="1884876"/>
    <lineage>
        <taxon>Bacteria</taxon>
        <taxon>Pseudomonadati</taxon>
        <taxon>Bacteroidota</taxon>
        <taxon>Flavobacteriia</taxon>
        <taxon>Flavobacteriales</taxon>
        <taxon>Flavobacteriaceae</taxon>
        <taxon>Winogradskyella</taxon>
    </lineage>
</organism>
<gene>
    <name evidence="2" type="ORF">H7F21_17240</name>
</gene>
<sequence>MFFVCFGLIGCKSTSRTAKLKQVDTRGWYTTLEPFAKFNPSHESVEIWTPEDENKVPLVIYAHGGAGFREDDRRRVEMLRNNGYATISFDAYEMNDLDWNFVTRKVTNTGKQNLIWEVFKGAVAYATQNGNWDRRNIFFYGASNGGRTVLYAGNELINKNVRGIISEAPAATGYSLGELKIPTIILFGKMDNWAGKSDTDFVWTRTYPTSPISIESWLNSQRSKGHPIQFIFYENAGHLLFEGPLEKVTVRRGENIAFTAYQGADELVLQKYEQDVTSFIKMNSVQH</sequence>
<dbReference type="AlphaFoldDB" id="A0A842IV52"/>
<evidence type="ECO:0000313" key="3">
    <source>
        <dbReference type="Proteomes" id="UP000533900"/>
    </source>
</evidence>
<dbReference type="EMBL" id="JACLCP010000009">
    <property type="protein sequence ID" value="MBC2846851.1"/>
    <property type="molecule type" value="Genomic_DNA"/>
</dbReference>
<evidence type="ECO:0000256" key="1">
    <source>
        <dbReference type="ARBA" id="ARBA00022801"/>
    </source>
</evidence>
<dbReference type="SUPFAM" id="SSF53474">
    <property type="entry name" value="alpha/beta-Hydrolases"/>
    <property type="match status" value="1"/>
</dbReference>
<dbReference type="RefSeq" id="WP_185790563.1">
    <property type="nucleotide sequence ID" value="NZ_JACLCP010000009.1"/>
</dbReference>
<reference evidence="2" key="1">
    <citation type="submission" date="2020-08" db="EMBL/GenBank/DDBJ databases">
        <title>Winogradskyella ouciana sp. nov., isolated from the hadal seawater of the Mariana Trench.</title>
        <authorList>
            <person name="He X."/>
        </authorList>
    </citation>
    <scope>NUCLEOTIDE SEQUENCE [LARGE SCALE GENOMIC DNA]</scope>
    <source>
        <strain evidence="2">KCTC 52348</strain>
    </source>
</reference>
<dbReference type="Proteomes" id="UP000533900">
    <property type="component" value="Unassembled WGS sequence"/>
</dbReference>
<comment type="caution">
    <text evidence="2">The sequence shown here is derived from an EMBL/GenBank/DDBJ whole genome shotgun (WGS) entry which is preliminary data.</text>
</comment>
<dbReference type="GO" id="GO:0052689">
    <property type="term" value="F:carboxylic ester hydrolase activity"/>
    <property type="evidence" value="ECO:0007669"/>
    <property type="project" value="UniProtKB-ARBA"/>
</dbReference>
<accession>A0A842IV52</accession>
<protein>
    <recommendedName>
        <fullName evidence="4">Dienelactone hydrolase domain-containing protein</fullName>
    </recommendedName>
</protein>
<dbReference type="PANTHER" id="PTHR22946">
    <property type="entry name" value="DIENELACTONE HYDROLASE DOMAIN-CONTAINING PROTEIN-RELATED"/>
    <property type="match status" value="1"/>
</dbReference>